<sequence>MIGTLLLNRYELLEKIGEGGMGIVYKAKCTLLNRFVAIKILKAELIDCEDFITRFKQEANSIARLSHPNIVNVYDTGSENNINFIVMEYINGKTLKQVLKENVRLSPLQTLDIAFQIAKALECAHKNNIIHRDIKPDNILITEDNIVKLADFGIAKVADSVTLTNPNKITGSVHYLSPEQARGKSVDCRTDIYSLGIVMYEIITGQVPYNSESSITVVMMHIQEPAIPPKEINTDIPENINQVILKAMEKEPINRFQTATELAEILNVIKENFNNNSIDATTIMDQETISETIIIEKDRKKLFGNNDIRNNKKLMLTIVLIIFAIIIFILKNSAFKETPTDTNTNIVETTYTEAPIAETTVPEVGEKKVVPSLIGQTQDISESTIVNNGFLLGNITNEYSDNVTKGLIISQSPGANTVYEKDGKIDLVISQGQPIAQVSPPIKGNEKNKDKKAKNNK</sequence>
<name>A0A2T0B4Z3_9CLOT</name>
<evidence type="ECO:0000256" key="7">
    <source>
        <dbReference type="ARBA" id="ARBA00047899"/>
    </source>
</evidence>
<evidence type="ECO:0000256" key="6">
    <source>
        <dbReference type="ARBA" id="ARBA00022840"/>
    </source>
</evidence>
<dbReference type="GO" id="GO:0004674">
    <property type="term" value="F:protein serine/threonine kinase activity"/>
    <property type="evidence" value="ECO:0007669"/>
    <property type="project" value="UniProtKB-KW"/>
</dbReference>
<dbReference type="InterPro" id="IPR008271">
    <property type="entry name" value="Ser/Thr_kinase_AS"/>
</dbReference>
<keyword evidence="11" id="KW-0812">Transmembrane</keyword>
<comment type="catalytic activity">
    <reaction evidence="7">
        <text>L-threonyl-[protein] + ATP = O-phospho-L-threonyl-[protein] + ADP + H(+)</text>
        <dbReference type="Rhea" id="RHEA:46608"/>
        <dbReference type="Rhea" id="RHEA-COMP:11060"/>
        <dbReference type="Rhea" id="RHEA-COMP:11605"/>
        <dbReference type="ChEBI" id="CHEBI:15378"/>
        <dbReference type="ChEBI" id="CHEBI:30013"/>
        <dbReference type="ChEBI" id="CHEBI:30616"/>
        <dbReference type="ChEBI" id="CHEBI:61977"/>
        <dbReference type="ChEBI" id="CHEBI:456216"/>
        <dbReference type="EC" id="2.7.11.1"/>
    </reaction>
</comment>
<keyword evidence="2" id="KW-0723">Serine/threonine-protein kinase</keyword>
<dbReference type="PROSITE" id="PS50011">
    <property type="entry name" value="PROTEIN_KINASE_DOM"/>
    <property type="match status" value="1"/>
</dbReference>
<evidence type="ECO:0000313" key="14">
    <source>
        <dbReference type="EMBL" id="PRR78949.1"/>
    </source>
</evidence>
<dbReference type="NCBIfam" id="NF033483">
    <property type="entry name" value="PknB_PASTA_kin"/>
    <property type="match status" value="1"/>
</dbReference>
<protein>
    <recommendedName>
        <fullName evidence="1">non-specific serine/threonine protein kinase</fullName>
        <ecNumber evidence="1">2.7.11.1</ecNumber>
    </recommendedName>
</protein>
<feature type="domain" description="Protein kinase" evidence="12">
    <location>
        <begin position="10"/>
        <end position="273"/>
    </location>
</feature>
<dbReference type="InterPro" id="IPR011009">
    <property type="entry name" value="Kinase-like_dom_sf"/>
</dbReference>
<dbReference type="GO" id="GO:0106310">
    <property type="term" value="F:protein serine kinase activity"/>
    <property type="evidence" value="ECO:0007669"/>
    <property type="project" value="RHEA"/>
</dbReference>
<dbReference type="OrthoDB" id="9788659at2"/>
<dbReference type="EC" id="2.7.11.1" evidence="1"/>
<keyword evidence="11" id="KW-0472">Membrane</keyword>
<evidence type="ECO:0000256" key="5">
    <source>
        <dbReference type="ARBA" id="ARBA00022777"/>
    </source>
</evidence>
<feature type="transmembrane region" description="Helical" evidence="11">
    <location>
        <begin position="314"/>
        <end position="330"/>
    </location>
</feature>
<keyword evidence="4 9" id="KW-0547">Nucleotide-binding</keyword>
<keyword evidence="15" id="KW-1185">Reference proteome</keyword>
<dbReference type="FunFam" id="3.30.200.20:FF:000035">
    <property type="entry name" value="Serine/threonine protein kinase Stk1"/>
    <property type="match status" value="1"/>
</dbReference>
<evidence type="ECO:0000256" key="10">
    <source>
        <dbReference type="SAM" id="MobiDB-lite"/>
    </source>
</evidence>
<evidence type="ECO:0000256" key="2">
    <source>
        <dbReference type="ARBA" id="ARBA00022527"/>
    </source>
</evidence>
<evidence type="ECO:0000256" key="11">
    <source>
        <dbReference type="SAM" id="Phobius"/>
    </source>
</evidence>
<evidence type="ECO:0000259" key="13">
    <source>
        <dbReference type="PROSITE" id="PS51178"/>
    </source>
</evidence>
<dbReference type="AlphaFoldDB" id="A0A2T0B4Z3"/>
<evidence type="ECO:0000313" key="15">
    <source>
        <dbReference type="Proteomes" id="UP000239471"/>
    </source>
</evidence>
<dbReference type="SUPFAM" id="SSF56112">
    <property type="entry name" value="Protein kinase-like (PK-like)"/>
    <property type="match status" value="1"/>
</dbReference>
<proteinExistence type="predicted"/>
<comment type="caution">
    <text evidence="14">The sequence shown here is derived from an EMBL/GenBank/DDBJ whole genome shotgun (WGS) entry which is preliminary data.</text>
</comment>
<feature type="region of interest" description="Disordered" evidence="10">
    <location>
        <begin position="436"/>
        <end position="457"/>
    </location>
</feature>
<dbReference type="PANTHER" id="PTHR43289">
    <property type="entry name" value="MITOGEN-ACTIVATED PROTEIN KINASE KINASE KINASE 20-RELATED"/>
    <property type="match status" value="1"/>
</dbReference>
<keyword evidence="6 9" id="KW-0067">ATP-binding</keyword>
<dbReference type="PROSITE" id="PS00108">
    <property type="entry name" value="PROTEIN_KINASE_ST"/>
    <property type="match status" value="1"/>
</dbReference>
<dbReference type="InterPro" id="IPR017441">
    <property type="entry name" value="Protein_kinase_ATP_BS"/>
</dbReference>
<keyword evidence="3 14" id="KW-0808">Transferase</keyword>
<comment type="catalytic activity">
    <reaction evidence="8">
        <text>L-seryl-[protein] + ATP = O-phospho-L-seryl-[protein] + ADP + H(+)</text>
        <dbReference type="Rhea" id="RHEA:17989"/>
        <dbReference type="Rhea" id="RHEA-COMP:9863"/>
        <dbReference type="Rhea" id="RHEA-COMP:11604"/>
        <dbReference type="ChEBI" id="CHEBI:15378"/>
        <dbReference type="ChEBI" id="CHEBI:29999"/>
        <dbReference type="ChEBI" id="CHEBI:30616"/>
        <dbReference type="ChEBI" id="CHEBI:83421"/>
        <dbReference type="ChEBI" id="CHEBI:456216"/>
        <dbReference type="EC" id="2.7.11.1"/>
    </reaction>
</comment>
<dbReference type="Pfam" id="PF03793">
    <property type="entry name" value="PASTA"/>
    <property type="match status" value="1"/>
</dbReference>
<dbReference type="EMBL" id="PVXQ01000074">
    <property type="protein sequence ID" value="PRR78949.1"/>
    <property type="molecule type" value="Genomic_DNA"/>
</dbReference>
<evidence type="ECO:0000256" key="9">
    <source>
        <dbReference type="PROSITE-ProRule" id="PRU10141"/>
    </source>
</evidence>
<dbReference type="GO" id="GO:0005524">
    <property type="term" value="F:ATP binding"/>
    <property type="evidence" value="ECO:0007669"/>
    <property type="project" value="UniProtKB-UniRule"/>
</dbReference>
<dbReference type="FunFam" id="1.10.510.10:FF:000021">
    <property type="entry name" value="Serine/threonine protein kinase"/>
    <property type="match status" value="1"/>
</dbReference>
<keyword evidence="5 14" id="KW-0418">Kinase</keyword>
<reference evidence="14 15" key="1">
    <citation type="submission" date="2018-03" db="EMBL/GenBank/DDBJ databases">
        <title>Genome sequence of Clostridium vincentii DSM 10228.</title>
        <authorList>
            <person name="Poehlein A."/>
            <person name="Daniel R."/>
        </authorList>
    </citation>
    <scope>NUCLEOTIDE SEQUENCE [LARGE SCALE GENOMIC DNA]</scope>
    <source>
        <strain evidence="14 15">DSM 10228</strain>
    </source>
</reference>
<dbReference type="Proteomes" id="UP000239471">
    <property type="component" value="Unassembled WGS sequence"/>
</dbReference>
<dbReference type="PROSITE" id="PS51178">
    <property type="entry name" value="PASTA"/>
    <property type="match status" value="1"/>
</dbReference>
<dbReference type="InterPro" id="IPR000719">
    <property type="entry name" value="Prot_kinase_dom"/>
</dbReference>
<feature type="binding site" evidence="9">
    <location>
        <position position="39"/>
    </location>
    <ligand>
        <name>ATP</name>
        <dbReference type="ChEBI" id="CHEBI:30616"/>
    </ligand>
</feature>
<dbReference type="SMART" id="SM00220">
    <property type="entry name" value="S_TKc"/>
    <property type="match status" value="1"/>
</dbReference>
<dbReference type="InterPro" id="IPR005543">
    <property type="entry name" value="PASTA_dom"/>
</dbReference>
<evidence type="ECO:0000259" key="12">
    <source>
        <dbReference type="PROSITE" id="PS50011"/>
    </source>
</evidence>
<dbReference type="Pfam" id="PF00069">
    <property type="entry name" value="Pkinase"/>
    <property type="match status" value="1"/>
</dbReference>
<evidence type="ECO:0000256" key="8">
    <source>
        <dbReference type="ARBA" id="ARBA00048679"/>
    </source>
</evidence>
<dbReference type="PROSITE" id="PS00107">
    <property type="entry name" value="PROTEIN_KINASE_ATP"/>
    <property type="match status" value="1"/>
</dbReference>
<dbReference type="CDD" id="cd14014">
    <property type="entry name" value="STKc_PknB_like"/>
    <property type="match status" value="1"/>
</dbReference>
<evidence type="ECO:0000256" key="1">
    <source>
        <dbReference type="ARBA" id="ARBA00012513"/>
    </source>
</evidence>
<dbReference type="Gene3D" id="1.10.510.10">
    <property type="entry name" value="Transferase(Phosphotransferase) domain 1"/>
    <property type="match status" value="1"/>
</dbReference>
<dbReference type="RefSeq" id="WP_106061416.1">
    <property type="nucleotide sequence ID" value="NZ_PVXQ01000074.1"/>
</dbReference>
<dbReference type="SMART" id="SM00740">
    <property type="entry name" value="PASTA"/>
    <property type="match status" value="1"/>
</dbReference>
<accession>A0A2T0B4Z3</accession>
<dbReference type="Gene3D" id="3.30.10.20">
    <property type="match status" value="1"/>
</dbReference>
<feature type="domain" description="PASTA" evidence="13">
    <location>
        <begin position="365"/>
        <end position="431"/>
    </location>
</feature>
<organism evidence="14 15">
    <name type="scientific">Clostridium vincentii</name>
    <dbReference type="NCBI Taxonomy" id="52704"/>
    <lineage>
        <taxon>Bacteria</taxon>
        <taxon>Bacillati</taxon>
        <taxon>Bacillota</taxon>
        <taxon>Clostridia</taxon>
        <taxon>Eubacteriales</taxon>
        <taxon>Clostridiaceae</taxon>
        <taxon>Clostridium</taxon>
    </lineage>
</organism>
<dbReference type="Gene3D" id="3.30.200.20">
    <property type="entry name" value="Phosphorylase Kinase, domain 1"/>
    <property type="match status" value="1"/>
</dbReference>
<dbReference type="CDD" id="cd06577">
    <property type="entry name" value="PASTA_pknB"/>
    <property type="match status" value="1"/>
</dbReference>
<keyword evidence="11" id="KW-1133">Transmembrane helix</keyword>
<gene>
    <name evidence="14" type="primary">prkC_2</name>
    <name evidence="14" type="ORF">CLVI_34290</name>
</gene>
<dbReference type="PANTHER" id="PTHR43289:SF34">
    <property type="entry name" value="SERINE_THREONINE-PROTEIN KINASE YBDM-RELATED"/>
    <property type="match status" value="1"/>
</dbReference>
<evidence type="ECO:0000256" key="3">
    <source>
        <dbReference type="ARBA" id="ARBA00022679"/>
    </source>
</evidence>
<evidence type="ECO:0000256" key="4">
    <source>
        <dbReference type="ARBA" id="ARBA00022741"/>
    </source>
</evidence>